<dbReference type="AlphaFoldDB" id="A0A2G5BKQ8"/>
<gene>
    <name evidence="1" type="ORF">COEREDRAFT_78917</name>
</gene>
<dbReference type="Proteomes" id="UP000242474">
    <property type="component" value="Unassembled WGS sequence"/>
</dbReference>
<evidence type="ECO:0000313" key="1">
    <source>
        <dbReference type="EMBL" id="PIA19593.1"/>
    </source>
</evidence>
<sequence length="56" mass="6377">MAEIIADRLLLIQSFSELTENASTLYYHSHPLSGRECRQGLWLPSSHWPFLPPPGL</sequence>
<evidence type="ECO:0000313" key="2">
    <source>
        <dbReference type="Proteomes" id="UP000242474"/>
    </source>
</evidence>
<name>A0A2G5BKQ8_COERN</name>
<proteinExistence type="predicted"/>
<protein>
    <submittedName>
        <fullName evidence="1">Uncharacterized protein</fullName>
    </submittedName>
</protein>
<accession>A0A2G5BKQ8</accession>
<organism evidence="1 2">
    <name type="scientific">Coemansia reversa (strain ATCC 12441 / NRRL 1564)</name>
    <dbReference type="NCBI Taxonomy" id="763665"/>
    <lineage>
        <taxon>Eukaryota</taxon>
        <taxon>Fungi</taxon>
        <taxon>Fungi incertae sedis</taxon>
        <taxon>Zoopagomycota</taxon>
        <taxon>Kickxellomycotina</taxon>
        <taxon>Kickxellomycetes</taxon>
        <taxon>Kickxellales</taxon>
        <taxon>Kickxellaceae</taxon>
        <taxon>Coemansia</taxon>
    </lineage>
</organism>
<reference evidence="1 2" key="1">
    <citation type="journal article" date="2015" name="Genome Biol. Evol.">
        <title>Phylogenomic analyses indicate that early fungi evolved digesting cell walls of algal ancestors of land plants.</title>
        <authorList>
            <person name="Chang Y."/>
            <person name="Wang S."/>
            <person name="Sekimoto S."/>
            <person name="Aerts A.L."/>
            <person name="Choi C."/>
            <person name="Clum A."/>
            <person name="LaButti K.M."/>
            <person name="Lindquist E.A."/>
            <person name="Yee Ngan C."/>
            <person name="Ohm R.A."/>
            <person name="Salamov A.A."/>
            <person name="Grigoriev I.V."/>
            <person name="Spatafora J.W."/>
            <person name="Berbee M.L."/>
        </authorList>
    </citation>
    <scope>NUCLEOTIDE SEQUENCE [LARGE SCALE GENOMIC DNA]</scope>
    <source>
        <strain evidence="1 2">NRRL 1564</strain>
    </source>
</reference>
<keyword evidence="2" id="KW-1185">Reference proteome</keyword>
<dbReference type="EMBL" id="KZ303486">
    <property type="protein sequence ID" value="PIA19593.1"/>
    <property type="molecule type" value="Genomic_DNA"/>
</dbReference>